<dbReference type="InterPro" id="IPR036691">
    <property type="entry name" value="Endo/exonu/phosph_ase_sf"/>
</dbReference>
<evidence type="ECO:0000313" key="3">
    <source>
        <dbReference type="Proteomes" id="UP000288096"/>
    </source>
</evidence>
<keyword evidence="3" id="KW-1185">Reference proteome</keyword>
<comment type="caution">
    <text evidence="2">The sequence shown here is derived from an EMBL/GenBank/DDBJ whole genome shotgun (WGS) entry which is preliminary data.</text>
</comment>
<dbReference type="EMBL" id="BEXT01000001">
    <property type="protein sequence ID" value="GBC63822.1"/>
    <property type="molecule type" value="Genomic_DNA"/>
</dbReference>
<dbReference type="GO" id="GO:0003824">
    <property type="term" value="F:catalytic activity"/>
    <property type="evidence" value="ECO:0007669"/>
    <property type="project" value="InterPro"/>
</dbReference>
<proteinExistence type="predicted"/>
<name>A0A401G3K2_9BACT</name>
<dbReference type="Proteomes" id="UP000288096">
    <property type="component" value="Unassembled WGS sequence"/>
</dbReference>
<evidence type="ECO:0000313" key="2">
    <source>
        <dbReference type="EMBL" id="GBC63822.1"/>
    </source>
</evidence>
<feature type="domain" description="Endonuclease/exonuclease/phosphatase" evidence="1">
    <location>
        <begin position="25"/>
        <end position="352"/>
    </location>
</feature>
<evidence type="ECO:0000259" key="1">
    <source>
        <dbReference type="Pfam" id="PF03372"/>
    </source>
</evidence>
<reference evidence="3" key="2">
    <citation type="submission" date="2019-01" db="EMBL/GenBank/DDBJ databases">
        <title>Genome sequence of Desulfonema ishimotonii strain Tokyo 01.</title>
        <authorList>
            <person name="Fukui M."/>
        </authorList>
    </citation>
    <scope>NUCLEOTIDE SEQUENCE [LARGE SCALE GENOMIC DNA]</scope>
    <source>
        <strain evidence="3">Tokyo 01</strain>
    </source>
</reference>
<gene>
    <name evidence="2" type="ORF">DENIS_4820</name>
</gene>
<protein>
    <recommendedName>
        <fullName evidence="1">Endonuclease/exonuclease/phosphatase domain-containing protein</fullName>
    </recommendedName>
</protein>
<dbReference type="RefSeq" id="WP_124330859.1">
    <property type="nucleotide sequence ID" value="NZ_BEXT01000001.1"/>
</dbReference>
<dbReference type="InterPro" id="IPR005135">
    <property type="entry name" value="Endo/exonuclease/phosphatase"/>
</dbReference>
<dbReference type="OrthoDB" id="2340043at2"/>
<sequence length="362" mass="41593">MTNGRRTDPDEKPKGCGIRKTIRLITWNVGGIPFLRTPPALRNEKKREIQAEIQRLTETCRPDFVLFQEVVRYNRAGTRSGAEELIVPPPGYHYRSYIAINTRRQNHPAKWNPIRSEHAGDWPDEAYLGQGNGIMWRRDIPHCSIWDYQRKNASVGPVPEVETIRIDTGLFTGNRDTEPRLAVVTHFVHGPTDRDIFIVNLHMTTLRGEREGFPEKDSRGSEIRLNQVAIVLNGIVSRYNEWREQQGKTRSDERAVWILGGDFNATPDSDEIGKIRQMNFMDLCEDARGTGSKRSKYGHRASITVDYIFAGPQYFAFDPHQVRRKLRQFRESDPQPCYGPIYADNIESISDHYPVLACFPLA</sequence>
<organism evidence="2 3">
    <name type="scientific">Desulfonema ishimotonii</name>
    <dbReference type="NCBI Taxonomy" id="45657"/>
    <lineage>
        <taxon>Bacteria</taxon>
        <taxon>Pseudomonadati</taxon>
        <taxon>Thermodesulfobacteriota</taxon>
        <taxon>Desulfobacteria</taxon>
        <taxon>Desulfobacterales</taxon>
        <taxon>Desulfococcaceae</taxon>
        <taxon>Desulfonema</taxon>
    </lineage>
</organism>
<dbReference type="AlphaFoldDB" id="A0A401G3K2"/>
<accession>A0A401G3K2</accession>
<reference evidence="3" key="1">
    <citation type="submission" date="2017-11" db="EMBL/GenBank/DDBJ databases">
        <authorList>
            <person name="Watanabe M."/>
            <person name="Kojima H."/>
        </authorList>
    </citation>
    <scope>NUCLEOTIDE SEQUENCE [LARGE SCALE GENOMIC DNA]</scope>
    <source>
        <strain evidence="3">Tokyo 01</strain>
    </source>
</reference>
<dbReference type="Pfam" id="PF03372">
    <property type="entry name" value="Exo_endo_phos"/>
    <property type="match status" value="1"/>
</dbReference>
<dbReference type="SUPFAM" id="SSF56219">
    <property type="entry name" value="DNase I-like"/>
    <property type="match status" value="1"/>
</dbReference>
<dbReference type="Gene3D" id="3.60.10.10">
    <property type="entry name" value="Endonuclease/exonuclease/phosphatase"/>
    <property type="match status" value="1"/>
</dbReference>